<reference evidence="3 4" key="1">
    <citation type="submission" date="2021-10" db="EMBL/GenBank/DDBJ databases">
        <title>Anaerobic single-cell dispensing facilitates the cultivation of human gut bacteria.</title>
        <authorList>
            <person name="Afrizal A."/>
        </authorList>
    </citation>
    <scope>NUCLEOTIDE SEQUENCE [LARGE SCALE GENOMIC DNA]</scope>
    <source>
        <strain evidence="3 4">CLA-AA-H270</strain>
    </source>
</reference>
<sequence>MIGNKAVYAGWKAAGMPDMLNGDDHFAYIVGYSDKTVHPQNGITRVAVATIFFRLLTDKVRDANSTLTNNYSDISRGIWYDHAVSTLSKMGIVKGDSHGRFGPNAPITCAEAMTLIDRVLNRLPESRDDLLNGMIQWSDNTDTSKWYYLVVQEAANSHYDDIKSDHHEKWTKLRDTRDWTQVEK</sequence>
<dbReference type="Proteomes" id="UP001298753">
    <property type="component" value="Unassembled WGS sequence"/>
</dbReference>
<dbReference type="InterPro" id="IPR001119">
    <property type="entry name" value="SLH_dom"/>
</dbReference>
<keyword evidence="4" id="KW-1185">Reference proteome</keyword>
<evidence type="ECO:0000256" key="1">
    <source>
        <dbReference type="ARBA" id="ARBA00022737"/>
    </source>
</evidence>
<dbReference type="EMBL" id="JAJEPX010000057">
    <property type="protein sequence ID" value="MCC2177807.1"/>
    <property type="molecule type" value="Genomic_DNA"/>
</dbReference>
<dbReference type="Pfam" id="PF00395">
    <property type="entry name" value="SLH"/>
    <property type="match status" value="1"/>
</dbReference>
<gene>
    <name evidence="3" type="ORF">LKD22_11855</name>
</gene>
<dbReference type="GeneID" id="98659055"/>
<name>A0AAW4VXZ4_9FIRM</name>
<dbReference type="PROSITE" id="PS51272">
    <property type="entry name" value="SLH"/>
    <property type="match status" value="1"/>
</dbReference>
<organism evidence="3 4">
    <name type="scientific">Agathobaculum butyriciproducens</name>
    <dbReference type="NCBI Taxonomy" id="1628085"/>
    <lineage>
        <taxon>Bacteria</taxon>
        <taxon>Bacillati</taxon>
        <taxon>Bacillota</taxon>
        <taxon>Clostridia</taxon>
        <taxon>Eubacteriales</taxon>
        <taxon>Butyricicoccaceae</taxon>
        <taxon>Agathobaculum</taxon>
    </lineage>
</organism>
<protein>
    <submittedName>
        <fullName evidence="3">S-layer homology domain-containing protein</fullName>
    </submittedName>
</protein>
<comment type="caution">
    <text evidence="3">The sequence shown here is derived from an EMBL/GenBank/DDBJ whole genome shotgun (WGS) entry which is preliminary data.</text>
</comment>
<dbReference type="RefSeq" id="WP_227601188.1">
    <property type="nucleotide sequence ID" value="NZ_JAJEPX010000057.1"/>
</dbReference>
<proteinExistence type="predicted"/>
<evidence type="ECO:0000313" key="4">
    <source>
        <dbReference type="Proteomes" id="UP001298753"/>
    </source>
</evidence>
<dbReference type="AlphaFoldDB" id="A0AAW4VXZ4"/>
<keyword evidence="1" id="KW-0677">Repeat</keyword>
<feature type="domain" description="SLH" evidence="2">
    <location>
        <begin position="67"/>
        <end position="130"/>
    </location>
</feature>
<evidence type="ECO:0000313" key="3">
    <source>
        <dbReference type="EMBL" id="MCC2177807.1"/>
    </source>
</evidence>
<accession>A0AAW4VXZ4</accession>
<evidence type="ECO:0000259" key="2">
    <source>
        <dbReference type="PROSITE" id="PS51272"/>
    </source>
</evidence>